<dbReference type="PROSITE" id="PS51462">
    <property type="entry name" value="NUDIX"/>
    <property type="match status" value="1"/>
</dbReference>
<accession>A0A432G8T7</accession>
<feature type="domain" description="Nudix hydrolase" evidence="1">
    <location>
        <begin position="4"/>
        <end position="158"/>
    </location>
</feature>
<evidence type="ECO:0000313" key="3">
    <source>
        <dbReference type="EMBL" id="RTZ86461.1"/>
    </source>
</evidence>
<comment type="caution">
    <text evidence="2">The sequence shown here is derived from an EMBL/GenBank/DDBJ whole genome shotgun (WGS) entry which is preliminary data.</text>
</comment>
<proteinExistence type="predicted"/>
<dbReference type="InterPro" id="IPR050662">
    <property type="entry name" value="Sec-metab_biosynth-thioest"/>
</dbReference>
<evidence type="ECO:0000313" key="2">
    <source>
        <dbReference type="EMBL" id="RTZ79800.1"/>
    </source>
</evidence>
<reference evidence="4 5" key="1">
    <citation type="submission" date="2018-06" db="EMBL/GenBank/DDBJ databases">
        <title>Combined omics and stable isotope probing to characterize newly discovered Mariana Back-Arc vent microbial communities.</title>
        <authorList>
            <person name="Trembath-Reichert E."/>
            <person name="Huber J.A."/>
        </authorList>
    </citation>
    <scope>NUCLEOTIDE SEQUENCE [LARGE SCALE GENOMIC DNA]</scope>
    <source>
        <strain evidence="3">MAG 58</strain>
        <strain evidence="2">MAG 63_1</strain>
    </source>
</reference>
<dbReference type="InterPro" id="IPR036388">
    <property type="entry name" value="WH-like_DNA-bd_sf"/>
</dbReference>
<dbReference type="Gene3D" id="3.90.79.10">
    <property type="entry name" value="Nucleoside Triphosphate Pyrophosphohydrolase"/>
    <property type="match status" value="2"/>
</dbReference>
<dbReference type="PANTHER" id="PTHR23131:SF0">
    <property type="entry name" value="ENDORIBONUCLEASE LACTB2"/>
    <property type="match status" value="1"/>
</dbReference>
<evidence type="ECO:0000313" key="5">
    <source>
        <dbReference type="Proteomes" id="UP000287917"/>
    </source>
</evidence>
<dbReference type="AlphaFoldDB" id="A0A432G8T7"/>
<dbReference type="PANTHER" id="PTHR23131">
    <property type="entry name" value="ENDORIBONUCLEASE LACTB2"/>
    <property type="match status" value="1"/>
</dbReference>
<dbReference type="SUPFAM" id="SSF56281">
    <property type="entry name" value="Metallo-hydrolase/oxidoreductase"/>
    <property type="match status" value="1"/>
</dbReference>
<protein>
    <recommendedName>
        <fullName evidence="1">Nudix hydrolase domain-containing protein</fullName>
    </recommendedName>
</protein>
<dbReference type="EMBL" id="QNZK01000104">
    <property type="protein sequence ID" value="RTZ86461.1"/>
    <property type="molecule type" value="Genomic_DNA"/>
</dbReference>
<dbReference type="Gene3D" id="1.10.10.10">
    <property type="entry name" value="Winged helix-like DNA-binding domain superfamily/Winged helix DNA-binding domain"/>
    <property type="match status" value="1"/>
</dbReference>
<sequence length="449" mass="50916">MNNPRPLESVSVLFIHEEQIFAVQRQSYLLAFPGYHAFPGGKIDKDESSVEFETEFLCEHAARRMRALQREIIEELGYDLEAGILNGEVLSVSELAEALAPPFAPVRFRTWFYRVDLRERISFKVDSGEFADSFWSSAKDLLETFRTGKILMVPPTRWVLEGLVKNPEAAEFGDLSQDFAEKDRVPCLEMLDGIPILAVRSATLPPATRTNALLLGDADAAKLLVDPSPNSEEEYRCLLNTIEDKMLDAVFLTHHHPDHHQFSNKLARHLRIPIILSQDTQQRLTLKYGEDYFENVELRFATENEEVTCWHGSSVRVYEIPGHDAGHLGLAPDSLAWFLVGDLIQGIGTVVIPSPEGDMATYFSTLEKVIALNPEVIIPSHGIPMRSTHRLIETLKHRRERESQILKLSKSGNSKEEILEQLYEGLDPRLQPLAMQNIESHLEKLNKEE</sequence>
<name>A0A432G8T7_9DELT</name>
<dbReference type="InterPro" id="IPR015797">
    <property type="entry name" value="NUDIX_hydrolase-like_dom_sf"/>
</dbReference>
<evidence type="ECO:0000313" key="4">
    <source>
        <dbReference type="Proteomes" id="UP000286801"/>
    </source>
</evidence>
<dbReference type="SMART" id="SM00849">
    <property type="entry name" value="Lactamase_B"/>
    <property type="match status" value="1"/>
</dbReference>
<gene>
    <name evidence="3" type="ORF">DSY96_02915</name>
    <name evidence="2" type="ORF">DSY97_04670</name>
</gene>
<dbReference type="InterPro" id="IPR001279">
    <property type="entry name" value="Metallo-B-lactamas"/>
</dbReference>
<dbReference type="Pfam" id="PF00753">
    <property type="entry name" value="Lactamase_B"/>
    <property type="match status" value="1"/>
</dbReference>
<dbReference type="InterPro" id="IPR036866">
    <property type="entry name" value="RibonucZ/Hydroxyglut_hydro"/>
</dbReference>
<dbReference type="Proteomes" id="UP000286801">
    <property type="component" value="Unassembled WGS sequence"/>
</dbReference>
<dbReference type="Proteomes" id="UP000287917">
    <property type="component" value="Unassembled WGS sequence"/>
</dbReference>
<dbReference type="SUPFAM" id="SSF55811">
    <property type="entry name" value="Nudix"/>
    <property type="match status" value="1"/>
</dbReference>
<dbReference type="Gene3D" id="3.60.15.10">
    <property type="entry name" value="Ribonuclease Z/Hydroxyacylglutathione hydrolase-like"/>
    <property type="match status" value="1"/>
</dbReference>
<organism evidence="2 4">
    <name type="scientific">SAR324 cluster bacterium</name>
    <dbReference type="NCBI Taxonomy" id="2024889"/>
    <lineage>
        <taxon>Bacteria</taxon>
        <taxon>Deltaproteobacteria</taxon>
        <taxon>SAR324 cluster</taxon>
    </lineage>
</organism>
<dbReference type="InterPro" id="IPR000086">
    <property type="entry name" value="NUDIX_hydrolase_dom"/>
</dbReference>
<dbReference type="EMBL" id="QNZL01000127">
    <property type="protein sequence ID" value="RTZ79800.1"/>
    <property type="molecule type" value="Genomic_DNA"/>
</dbReference>
<evidence type="ECO:0000259" key="1">
    <source>
        <dbReference type="PROSITE" id="PS51462"/>
    </source>
</evidence>